<evidence type="ECO:0000313" key="3">
    <source>
        <dbReference type="Proteomes" id="UP000594681"/>
    </source>
</evidence>
<proteinExistence type="predicted"/>
<keyword evidence="1" id="KW-1133">Transmembrane helix</keyword>
<dbReference type="Proteomes" id="UP000594681">
    <property type="component" value="Chromosome"/>
</dbReference>
<feature type="transmembrane region" description="Helical" evidence="1">
    <location>
        <begin position="50"/>
        <end position="67"/>
    </location>
</feature>
<dbReference type="AlphaFoldDB" id="A0A7T0KGK9"/>
<sequence length="128" mass="13591">MDSSSQAPLTGVPVALRVGGAFIALALIFVLFGLMSILSEGWMGLFPVTWRFILIVIAAALVGAFVTTNTAQKGSPAQVVGLAVAVALIIASRFVSLEPLSYMAQYWLFLYAGGALLCALLIRRSLMR</sequence>
<keyword evidence="1" id="KW-0472">Membrane</keyword>
<reference evidence="2 3" key="1">
    <citation type="submission" date="2020-11" db="EMBL/GenBank/DDBJ databases">
        <title>Corynebacterium sp. ZJ-599.</title>
        <authorList>
            <person name="Zhou J."/>
        </authorList>
    </citation>
    <scope>NUCLEOTIDE SEQUENCE [LARGE SCALE GENOMIC DNA]</scope>
    <source>
        <strain evidence="2 3">ZJ-599</strain>
    </source>
</reference>
<keyword evidence="3" id="KW-1185">Reference proteome</keyword>
<organism evidence="2 3">
    <name type="scientific">Corynebacterium lizhenjunii</name>
    <dbReference type="NCBI Taxonomy" id="2709394"/>
    <lineage>
        <taxon>Bacteria</taxon>
        <taxon>Bacillati</taxon>
        <taxon>Actinomycetota</taxon>
        <taxon>Actinomycetes</taxon>
        <taxon>Mycobacteriales</taxon>
        <taxon>Corynebacteriaceae</taxon>
        <taxon>Corynebacterium</taxon>
    </lineage>
</organism>
<evidence type="ECO:0000313" key="2">
    <source>
        <dbReference type="EMBL" id="QPK80204.1"/>
    </source>
</evidence>
<gene>
    <name evidence="2" type="ORF">G7Y31_05935</name>
</gene>
<accession>A0A7T0KGK9</accession>
<dbReference type="EMBL" id="CP064954">
    <property type="protein sequence ID" value="QPK80204.1"/>
    <property type="molecule type" value="Genomic_DNA"/>
</dbReference>
<dbReference type="RefSeq" id="WP_165008089.1">
    <property type="nucleotide sequence ID" value="NZ_CP064954.1"/>
</dbReference>
<feature type="transmembrane region" description="Helical" evidence="1">
    <location>
        <begin position="103"/>
        <end position="122"/>
    </location>
</feature>
<feature type="transmembrane region" description="Helical" evidence="1">
    <location>
        <begin position="12"/>
        <end position="38"/>
    </location>
</feature>
<feature type="transmembrane region" description="Helical" evidence="1">
    <location>
        <begin position="79"/>
        <end position="97"/>
    </location>
</feature>
<name>A0A7T0KGK9_9CORY</name>
<dbReference type="KEGG" id="cliz:G7Y31_05935"/>
<keyword evidence="1" id="KW-0812">Transmembrane</keyword>
<protein>
    <submittedName>
        <fullName evidence="2">Uncharacterized protein</fullName>
    </submittedName>
</protein>
<evidence type="ECO:0000256" key="1">
    <source>
        <dbReference type="SAM" id="Phobius"/>
    </source>
</evidence>